<dbReference type="EMBL" id="JANPWB010000010">
    <property type="protein sequence ID" value="KAJ1138525.1"/>
    <property type="molecule type" value="Genomic_DNA"/>
</dbReference>
<comment type="caution">
    <text evidence="1">The sequence shown here is derived from an EMBL/GenBank/DDBJ whole genome shotgun (WGS) entry which is preliminary data.</text>
</comment>
<protein>
    <submittedName>
        <fullName evidence="1">Uncharacterized protein</fullName>
    </submittedName>
</protein>
<accession>A0AAV7QEI2</accession>
<proteinExistence type="predicted"/>
<evidence type="ECO:0000313" key="2">
    <source>
        <dbReference type="Proteomes" id="UP001066276"/>
    </source>
</evidence>
<keyword evidence="2" id="KW-1185">Reference proteome</keyword>
<gene>
    <name evidence="1" type="ORF">NDU88_004906</name>
</gene>
<dbReference type="Proteomes" id="UP001066276">
    <property type="component" value="Chromosome 6"/>
</dbReference>
<name>A0AAV7QEI2_PLEWA</name>
<reference evidence="1" key="1">
    <citation type="journal article" date="2022" name="bioRxiv">
        <title>Sequencing and chromosome-scale assembly of the giantPleurodeles waltlgenome.</title>
        <authorList>
            <person name="Brown T."/>
            <person name="Elewa A."/>
            <person name="Iarovenko S."/>
            <person name="Subramanian E."/>
            <person name="Araus A.J."/>
            <person name="Petzold A."/>
            <person name="Susuki M."/>
            <person name="Suzuki K.-i.T."/>
            <person name="Hayashi T."/>
            <person name="Toyoda A."/>
            <person name="Oliveira C."/>
            <person name="Osipova E."/>
            <person name="Leigh N.D."/>
            <person name="Simon A."/>
            <person name="Yun M.H."/>
        </authorList>
    </citation>
    <scope>NUCLEOTIDE SEQUENCE</scope>
    <source>
        <strain evidence="1">20211129_DDA</strain>
        <tissue evidence="1">Liver</tissue>
    </source>
</reference>
<sequence>MEEPGASEPSLRAIMAAIQDLKTSLEPKLDAITIDVTLLRADLHKMSNKVTSAELHINLLQSTSKKLGQQIQSLTHQQEIMAARLEDQEGWARRNNLQRGQRSQGWTFLWRN</sequence>
<dbReference type="AlphaFoldDB" id="A0AAV7QEI2"/>
<evidence type="ECO:0000313" key="1">
    <source>
        <dbReference type="EMBL" id="KAJ1138525.1"/>
    </source>
</evidence>
<organism evidence="1 2">
    <name type="scientific">Pleurodeles waltl</name>
    <name type="common">Iberian ribbed newt</name>
    <dbReference type="NCBI Taxonomy" id="8319"/>
    <lineage>
        <taxon>Eukaryota</taxon>
        <taxon>Metazoa</taxon>
        <taxon>Chordata</taxon>
        <taxon>Craniata</taxon>
        <taxon>Vertebrata</taxon>
        <taxon>Euteleostomi</taxon>
        <taxon>Amphibia</taxon>
        <taxon>Batrachia</taxon>
        <taxon>Caudata</taxon>
        <taxon>Salamandroidea</taxon>
        <taxon>Salamandridae</taxon>
        <taxon>Pleurodelinae</taxon>
        <taxon>Pleurodeles</taxon>
    </lineage>
</organism>